<sequence>MLDVYIQTLLSGLAVGGVYALIALGFSITFTTTKTLNFAQGEFISFGAFVGVTVLLLLSGLASATTAVPGEAAAGWRYPAAVIVAGVVAGFMGILIFLLAVRPFAGKGGMNWVMSTIGFGVILQSLGLAVWGPAPVMVPSPLGDDVLRIGGAGVRPQELLVLACAILIMLALDLVMRRSRIGKAMMAVAHSPQTASLMGINVTLVMVGAFALSSGLAGVAGVLIAPIASASLFMGMGFALKAFSGAIIGGLNNPRGCIYGGFILGVFESAVGLWQAQWREIVVFGLIILVLAFRPAGLFGQAAVDKV</sequence>
<gene>
    <name evidence="10" type="ORF">GDR74_10755</name>
</gene>
<dbReference type="PANTHER" id="PTHR11795:SF445">
    <property type="entry name" value="AMINO ACID ABC TRANSPORTER PERMEASE PROTEIN"/>
    <property type="match status" value="1"/>
</dbReference>
<dbReference type="GO" id="GO:0006865">
    <property type="term" value="P:amino acid transport"/>
    <property type="evidence" value="ECO:0007669"/>
    <property type="project" value="UniProtKB-KW"/>
</dbReference>
<accession>A0A5P9JZ28</accession>
<feature type="transmembrane region" description="Helical" evidence="9">
    <location>
        <begin position="159"/>
        <end position="176"/>
    </location>
</feature>
<feature type="transmembrane region" description="Helical" evidence="9">
    <location>
        <begin position="43"/>
        <end position="64"/>
    </location>
</feature>
<evidence type="ECO:0000256" key="6">
    <source>
        <dbReference type="ARBA" id="ARBA00022989"/>
    </source>
</evidence>
<keyword evidence="6 9" id="KW-1133">Transmembrane helix</keyword>
<dbReference type="PANTHER" id="PTHR11795">
    <property type="entry name" value="BRANCHED-CHAIN AMINO ACID TRANSPORT SYSTEM PERMEASE PROTEIN LIVH"/>
    <property type="match status" value="1"/>
</dbReference>
<evidence type="ECO:0000256" key="8">
    <source>
        <dbReference type="ARBA" id="ARBA00037998"/>
    </source>
</evidence>
<reference evidence="10 11" key="1">
    <citation type="submission" date="2019-10" db="EMBL/GenBank/DDBJ databases">
        <title>Isolation, Identification of Microvirga thermotolerans HR1, a novel thermophilic bacterium and Comparative Genomics of the genus Microvirga.</title>
        <authorList>
            <person name="Li J."/>
            <person name="Zhang W."/>
            <person name="Lin M."/>
            <person name="Wang J."/>
        </authorList>
    </citation>
    <scope>NUCLEOTIDE SEQUENCE [LARGE SCALE GENOMIC DNA]</scope>
    <source>
        <strain evidence="10 11">HR1</strain>
    </source>
</reference>
<dbReference type="InterPro" id="IPR052157">
    <property type="entry name" value="BCAA_transport_permease"/>
</dbReference>
<comment type="subcellular location">
    <subcellularLocation>
        <location evidence="1">Cell membrane</location>
        <topology evidence="1">Multi-pass membrane protein</topology>
    </subcellularLocation>
</comment>
<keyword evidence="2" id="KW-0813">Transport</keyword>
<keyword evidence="5" id="KW-0029">Amino-acid transport</keyword>
<dbReference type="EMBL" id="CP045423">
    <property type="protein sequence ID" value="QFU16670.1"/>
    <property type="molecule type" value="Genomic_DNA"/>
</dbReference>
<evidence type="ECO:0000256" key="1">
    <source>
        <dbReference type="ARBA" id="ARBA00004651"/>
    </source>
</evidence>
<evidence type="ECO:0000256" key="7">
    <source>
        <dbReference type="ARBA" id="ARBA00023136"/>
    </source>
</evidence>
<dbReference type="AlphaFoldDB" id="A0A5P9JZ28"/>
<evidence type="ECO:0000256" key="4">
    <source>
        <dbReference type="ARBA" id="ARBA00022692"/>
    </source>
</evidence>
<keyword evidence="11" id="KW-1185">Reference proteome</keyword>
<dbReference type="InterPro" id="IPR001851">
    <property type="entry name" value="ABC_transp_permease"/>
</dbReference>
<comment type="similarity">
    <text evidence="8">Belongs to the binding-protein-dependent transport system permease family. LivHM subfamily.</text>
</comment>
<evidence type="ECO:0000313" key="11">
    <source>
        <dbReference type="Proteomes" id="UP000325614"/>
    </source>
</evidence>
<feature type="transmembrane region" description="Helical" evidence="9">
    <location>
        <begin position="281"/>
        <end position="304"/>
    </location>
</feature>
<organism evidence="10 11">
    <name type="scientific">Microvirga thermotolerans</name>
    <dbReference type="NCBI Taxonomy" id="2651334"/>
    <lineage>
        <taxon>Bacteria</taxon>
        <taxon>Pseudomonadati</taxon>
        <taxon>Pseudomonadota</taxon>
        <taxon>Alphaproteobacteria</taxon>
        <taxon>Hyphomicrobiales</taxon>
        <taxon>Methylobacteriaceae</taxon>
        <taxon>Microvirga</taxon>
    </lineage>
</organism>
<evidence type="ECO:0000256" key="5">
    <source>
        <dbReference type="ARBA" id="ARBA00022970"/>
    </source>
</evidence>
<evidence type="ECO:0000256" key="2">
    <source>
        <dbReference type="ARBA" id="ARBA00022448"/>
    </source>
</evidence>
<feature type="transmembrane region" description="Helical" evidence="9">
    <location>
        <begin position="76"/>
        <end position="100"/>
    </location>
</feature>
<feature type="transmembrane region" description="Helical" evidence="9">
    <location>
        <begin position="112"/>
        <end position="132"/>
    </location>
</feature>
<feature type="transmembrane region" description="Helical" evidence="9">
    <location>
        <begin position="6"/>
        <end position="31"/>
    </location>
</feature>
<feature type="transmembrane region" description="Helical" evidence="9">
    <location>
        <begin position="223"/>
        <end position="244"/>
    </location>
</feature>
<dbReference type="GO" id="GO:0022857">
    <property type="term" value="F:transmembrane transporter activity"/>
    <property type="evidence" value="ECO:0007669"/>
    <property type="project" value="InterPro"/>
</dbReference>
<dbReference type="RefSeq" id="WP_152586313.1">
    <property type="nucleotide sequence ID" value="NZ_CP045423.1"/>
</dbReference>
<evidence type="ECO:0000256" key="3">
    <source>
        <dbReference type="ARBA" id="ARBA00022475"/>
    </source>
</evidence>
<dbReference type="GO" id="GO:0005886">
    <property type="term" value="C:plasma membrane"/>
    <property type="evidence" value="ECO:0007669"/>
    <property type="project" value="UniProtKB-SubCell"/>
</dbReference>
<dbReference type="Proteomes" id="UP000325614">
    <property type="component" value="Chromosome"/>
</dbReference>
<protein>
    <submittedName>
        <fullName evidence="10">Branched-chain amino acid ABC transporter permease</fullName>
    </submittedName>
</protein>
<dbReference type="Pfam" id="PF02653">
    <property type="entry name" value="BPD_transp_2"/>
    <property type="match status" value="1"/>
</dbReference>
<keyword evidence="3" id="KW-1003">Cell membrane</keyword>
<dbReference type="CDD" id="cd06582">
    <property type="entry name" value="TM_PBP1_LivH_like"/>
    <property type="match status" value="1"/>
</dbReference>
<name>A0A5P9JZ28_9HYPH</name>
<dbReference type="KEGG" id="mico:GDR74_10755"/>
<keyword evidence="4 9" id="KW-0812">Transmembrane</keyword>
<feature type="transmembrane region" description="Helical" evidence="9">
    <location>
        <begin position="197"/>
        <end position="217"/>
    </location>
</feature>
<evidence type="ECO:0000256" key="9">
    <source>
        <dbReference type="SAM" id="Phobius"/>
    </source>
</evidence>
<feature type="transmembrane region" description="Helical" evidence="9">
    <location>
        <begin position="256"/>
        <end position="275"/>
    </location>
</feature>
<proteinExistence type="inferred from homology"/>
<evidence type="ECO:0000313" key="10">
    <source>
        <dbReference type="EMBL" id="QFU16670.1"/>
    </source>
</evidence>
<keyword evidence="7 9" id="KW-0472">Membrane</keyword>